<evidence type="ECO:0000313" key="7">
    <source>
        <dbReference type="Proteomes" id="UP001057375"/>
    </source>
</evidence>
<evidence type="ECO:0000256" key="2">
    <source>
        <dbReference type="ARBA" id="ARBA00005514"/>
    </source>
</evidence>
<dbReference type="Pfam" id="PF01778">
    <property type="entry name" value="Ribosomal_L28e"/>
    <property type="match status" value="1"/>
</dbReference>
<comment type="similarity">
    <text evidence="2 4">Belongs to the MAK16 family.</text>
</comment>
<proteinExistence type="inferred from homology"/>
<sequence>MSDDEIWRVIGSHFCSFRVGGKPKDFCKNEYNLTGRCQRKFCPLANGQIATVLDDKGKIYLAIKTVERAHFPCRQWEKILLKKDMVEATKQIDDELQYWPDHIVTAVKDRLERILEIHETTRKLEKEKKKLLSVNQKFERREKKLLKEARRKARLDRTVQKELLLRLSSGQYADLYQRHGQAFKKAIAKKTKDIEDILEPEVAEEKEVEQEMELEK</sequence>
<protein>
    <recommendedName>
        <fullName evidence="4">Protein MAK16 homolog</fullName>
    </recommendedName>
</protein>
<evidence type="ECO:0000313" key="6">
    <source>
        <dbReference type="EMBL" id="GKT33068.1"/>
    </source>
</evidence>
<reference evidence="6" key="1">
    <citation type="submission" date="2022-03" db="EMBL/GenBank/DDBJ databases">
        <title>Draft genome sequence of Aduncisulcus paluster, a free-living microaerophilic Fornicata.</title>
        <authorList>
            <person name="Yuyama I."/>
            <person name="Kume K."/>
            <person name="Tamura T."/>
            <person name="Inagaki Y."/>
            <person name="Hashimoto T."/>
        </authorList>
    </citation>
    <scope>NUCLEOTIDE SEQUENCE</scope>
    <source>
        <strain evidence="6">NY0171</strain>
    </source>
</reference>
<dbReference type="PANTHER" id="PTHR23405">
    <property type="entry name" value="MAINTENANCE OF KILLER 16 MAK16 PROTEIN-RELATED"/>
    <property type="match status" value="1"/>
</dbReference>
<dbReference type="Proteomes" id="UP001057375">
    <property type="component" value="Unassembled WGS sequence"/>
</dbReference>
<comment type="caution">
    <text evidence="6">The sequence shown here is derived from an EMBL/GenBank/DDBJ whole genome shotgun (WGS) entry which is preliminary data.</text>
</comment>
<gene>
    <name evidence="6" type="ORF">ADUPG1_007085</name>
</gene>
<accession>A0ABQ5KKN9</accession>
<comment type="subcellular location">
    <subcellularLocation>
        <location evidence="1">Nucleus</location>
    </subcellularLocation>
</comment>
<dbReference type="Gene3D" id="3.30.390.110">
    <property type="match status" value="1"/>
</dbReference>
<dbReference type="InterPro" id="IPR029004">
    <property type="entry name" value="Ribosomal_eL28/Mak16"/>
</dbReference>
<dbReference type="PANTHER" id="PTHR23405:SF4">
    <property type="entry name" value="PROTEIN MAK16 HOMOLOG"/>
    <property type="match status" value="1"/>
</dbReference>
<dbReference type="EMBL" id="BQXS01010126">
    <property type="protein sequence ID" value="GKT33068.1"/>
    <property type="molecule type" value="Genomic_DNA"/>
</dbReference>
<feature type="domain" description="Ribosomal eL28/Mak16" evidence="5">
    <location>
        <begin position="6"/>
        <end position="116"/>
    </location>
</feature>
<name>A0ABQ5KKN9_9EUKA</name>
<evidence type="ECO:0000256" key="4">
    <source>
        <dbReference type="PIRNR" id="PIRNR003352"/>
    </source>
</evidence>
<evidence type="ECO:0000259" key="5">
    <source>
        <dbReference type="Pfam" id="PF01778"/>
    </source>
</evidence>
<evidence type="ECO:0000256" key="1">
    <source>
        <dbReference type="ARBA" id="ARBA00004123"/>
    </source>
</evidence>
<keyword evidence="7" id="KW-1185">Reference proteome</keyword>
<dbReference type="PIRSF" id="PIRSF003352">
    <property type="entry name" value="MAK16"/>
    <property type="match status" value="1"/>
</dbReference>
<dbReference type="Pfam" id="PF04874">
    <property type="entry name" value="Mak16"/>
    <property type="match status" value="1"/>
</dbReference>
<keyword evidence="3 4" id="KW-0539">Nucleus</keyword>
<dbReference type="InterPro" id="IPR006958">
    <property type="entry name" value="Mak16"/>
</dbReference>
<organism evidence="6 7">
    <name type="scientific">Aduncisulcus paluster</name>
    <dbReference type="NCBI Taxonomy" id="2918883"/>
    <lineage>
        <taxon>Eukaryota</taxon>
        <taxon>Metamonada</taxon>
        <taxon>Carpediemonas-like organisms</taxon>
        <taxon>Aduncisulcus</taxon>
    </lineage>
</organism>
<evidence type="ECO:0000256" key="3">
    <source>
        <dbReference type="ARBA" id="ARBA00023242"/>
    </source>
</evidence>